<dbReference type="InterPro" id="IPR003594">
    <property type="entry name" value="HATPase_dom"/>
</dbReference>
<dbReference type="SUPFAM" id="SSF47384">
    <property type="entry name" value="Homodimeric domain of signal transducing histidine kinase"/>
    <property type="match status" value="1"/>
</dbReference>
<dbReference type="InterPro" id="IPR035965">
    <property type="entry name" value="PAS-like_dom_sf"/>
</dbReference>
<dbReference type="InterPro" id="IPR001610">
    <property type="entry name" value="PAC"/>
</dbReference>
<keyword evidence="8" id="KW-0808">Transferase</keyword>
<dbReference type="SMART" id="SM00448">
    <property type="entry name" value="REC"/>
    <property type="match status" value="1"/>
</dbReference>
<comment type="subcellular location">
    <subcellularLocation>
        <location evidence="2">Cell inner membrane</location>
        <topology evidence="2">Multi-pass membrane protein</topology>
    </subcellularLocation>
</comment>
<evidence type="ECO:0000256" key="7">
    <source>
        <dbReference type="ARBA" id="ARBA00022553"/>
    </source>
</evidence>
<dbReference type="CDD" id="cd00130">
    <property type="entry name" value="PAS"/>
    <property type="match status" value="1"/>
</dbReference>
<proteinExistence type="inferred from homology"/>
<keyword evidence="25" id="KW-1185">Reference proteome</keyword>
<keyword evidence="12" id="KW-0418">Kinase</keyword>
<dbReference type="Pfam" id="PF08447">
    <property type="entry name" value="PAS_3"/>
    <property type="match status" value="1"/>
</dbReference>
<dbReference type="SMART" id="SM00086">
    <property type="entry name" value="PAC"/>
    <property type="match status" value="1"/>
</dbReference>
<evidence type="ECO:0000256" key="16">
    <source>
        <dbReference type="ARBA" id="ARBA00023136"/>
    </source>
</evidence>
<comment type="caution">
    <text evidence="24">The sequence shown here is derived from an EMBL/GenBank/DDBJ whole genome shotgun (WGS) entry which is preliminary data.</text>
</comment>
<dbReference type="PROSITE" id="PS50112">
    <property type="entry name" value="PAS"/>
    <property type="match status" value="1"/>
</dbReference>
<keyword evidence="7 18" id="KW-0597">Phosphoprotein</keyword>
<keyword evidence="11" id="KW-0547">Nucleotide-binding</keyword>
<evidence type="ECO:0000256" key="17">
    <source>
        <dbReference type="ARBA" id="ARBA00074306"/>
    </source>
</evidence>
<dbReference type="Proteomes" id="UP000629098">
    <property type="component" value="Unassembled WGS sequence"/>
</dbReference>
<dbReference type="FunFam" id="1.10.287.130:FF:000004">
    <property type="entry name" value="Ethylene receptor 1"/>
    <property type="match status" value="1"/>
</dbReference>
<dbReference type="AlphaFoldDB" id="A0A8J6Y053"/>
<sequence>MTAHEEPKAAHWLVGGGEMGKLIRSMDWSKTPLGPIESWSLTLRVTVNLCLASNSPMCLIWGSQRVQIYNDAYSSLCAAKHPDAIGKDYQECWFFEWCAIGSAFEQCLATGQTSCVVDQIMFKDRNGYLEETYFTLSFSPIRDEMGNAVGVFHQVNETTHLVVAQRAAFIEIERQRVEAALLESEERFRQMAETVEDVFWLSDAKQQRVLYVNPAYERVWGRSRDRLYANFNELLEAIHPDDRALTEATASRDNPAPTFDVQYRVVRPDGSVRWVHDRGTIIFDANGQPYRIAGVAQDITERKLAQAEREQLLAREQAARAEAEAANRIKDEFLAVLSHELRSPLNPILGWSKLLQTSKLDEAKTRLALSVIARNAKLQSELIEDLLDVSRILRGKLSLNTCPVDLVAIINAASETVRLAAEAKSIQILSMLVPNVCQVLGDPTRLQQVIWNLLSNAVKFSDVGGRVEIRLEQLGSQAQITVSDTGIGIHPDFLLHVFDYFRQADAATTRKFGGLGLGLAIVHHLVELHGGTVWAESPGEGLGATFTVRLPLMPIQPTVNHNLTFSEPSLDLNGVQVLLVDDDTDTREFVAFLLEQTGARAIATATASKAFAAFISFQPDVIISDIGMPDMDGYMLIRQIRTLPKDQGGEVPAIALTAYAGDFNQQLALAAGFQRHIAKPIEPKELIKTIVTLLS</sequence>
<dbReference type="Pfam" id="PF00072">
    <property type="entry name" value="Response_reg"/>
    <property type="match status" value="1"/>
</dbReference>
<evidence type="ECO:0000259" key="23">
    <source>
        <dbReference type="PROSITE" id="PS50113"/>
    </source>
</evidence>
<evidence type="ECO:0000259" key="21">
    <source>
        <dbReference type="PROSITE" id="PS50110"/>
    </source>
</evidence>
<dbReference type="SMART" id="SM00091">
    <property type="entry name" value="PAS"/>
    <property type="match status" value="1"/>
</dbReference>
<dbReference type="PROSITE" id="PS50113">
    <property type="entry name" value="PAC"/>
    <property type="match status" value="1"/>
</dbReference>
<dbReference type="PROSITE" id="PS50109">
    <property type="entry name" value="HIS_KIN"/>
    <property type="match status" value="1"/>
</dbReference>
<dbReference type="PROSITE" id="PS50110">
    <property type="entry name" value="RESPONSE_REGULATORY"/>
    <property type="match status" value="1"/>
</dbReference>
<evidence type="ECO:0000256" key="2">
    <source>
        <dbReference type="ARBA" id="ARBA00004429"/>
    </source>
</evidence>
<dbReference type="Pfam" id="PF13426">
    <property type="entry name" value="PAS_9"/>
    <property type="match status" value="1"/>
</dbReference>
<evidence type="ECO:0000256" key="3">
    <source>
        <dbReference type="ARBA" id="ARBA00006402"/>
    </source>
</evidence>
<evidence type="ECO:0000256" key="19">
    <source>
        <dbReference type="SAM" id="Coils"/>
    </source>
</evidence>
<dbReference type="InterPro" id="IPR005467">
    <property type="entry name" value="His_kinase_dom"/>
</dbReference>
<dbReference type="InterPro" id="IPR000700">
    <property type="entry name" value="PAS-assoc_C"/>
</dbReference>
<dbReference type="InterPro" id="IPR000014">
    <property type="entry name" value="PAS"/>
</dbReference>
<dbReference type="PRINTS" id="PR00344">
    <property type="entry name" value="BCTRLSENSOR"/>
</dbReference>
<keyword evidence="10" id="KW-0677">Repeat</keyword>
<keyword evidence="5" id="KW-1003">Cell membrane</keyword>
<keyword evidence="6" id="KW-0997">Cell inner membrane</keyword>
<evidence type="ECO:0000256" key="11">
    <source>
        <dbReference type="ARBA" id="ARBA00022741"/>
    </source>
</evidence>
<dbReference type="RefSeq" id="WP_190835650.1">
    <property type="nucleotide sequence ID" value="NZ_CAWPPI010000098.1"/>
</dbReference>
<dbReference type="Gene3D" id="3.30.565.10">
    <property type="entry name" value="Histidine kinase-like ATPase, C-terminal domain"/>
    <property type="match status" value="1"/>
</dbReference>
<dbReference type="SUPFAM" id="SSF55874">
    <property type="entry name" value="ATPase domain of HSP90 chaperone/DNA topoisomerase II/histidine kinase"/>
    <property type="match status" value="1"/>
</dbReference>
<dbReference type="InterPro" id="IPR036097">
    <property type="entry name" value="HisK_dim/P_sf"/>
</dbReference>
<feature type="coiled-coil region" evidence="19">
    <location>
        <begin position="302"/>
        <end position="329"/>
    </location>
</feature>
<dbReference type="GO" id="GO:0005886">
    <property type="term" value="C:plasma membrane"/>
    <property type="evidence" value="ECO:0007669"/>
    <property type="project" value="UniProtKB-SubCell"/>
</dbReference>
<dbReference type="GO" id="GO:0005524">
    <property type="term" value="F:ATP binding"/>
    <property type="evidence" value="ECO:0007669"/>
    <property type="project" value="UniProtKB-KW"/>
</dbReference>
<organism evidence="24 25">
    <name type="scientific">Iningainema tapete BLCC-T55</name>
    <dbReference type="NCBI Taxonomy" id="2748662"/>
    <lineage>
        <taxon>Bacteria</taxon>
        <taxon>Bacillati</taxon>
        <taxon>Cyanobacteriota</taxon>
        <taxon>Cyanophyceae</taxon>
        <taxon>Nostocales</taxon>
        <taxon>Scytonemataceae</taxon>
        <taxon>Iningainema tapete</taxon>
    </lineage>
</organism>
<keyword evidence="15" id="KW-0902">Two-component regulatory system</keyword>
<dbReference type="Pfam" id="PF02518">
    <property type="entry name" value="HATPase_c"/>
    <property type="match status" value="1"/>
</dbReference>
<evidence type="ECO:0000256" key="14">
    <source>
        <dbReference type="ARBA" id="ARBA00022989"/>
    </source>
</evidence>
<evidence type="ECO:0000256" key="8">
    <source>
        <dbReference type="ARBA" id="ARBA00022679"/>
    </source>
</evidence>
<dbReference type="PANTHER" id="PTHR43547:SF2">
    <property type="entry name" value="HYBRID SIGNAL TRANSDUCTION HISTIDINE KINASE C"/>
    <property type="match status" value="1"/>
</dbReference>
<dbReference type="InterPro" id="IPR011006">
    <property type="entry name" value="CheY-like_superfamily"/>
</dbReference>
<feature type="modified residue" description="4-aspartylphosphate" evidence="18">
    <location>
        <position position="625"/>
    </location>
</feature>
<keyword evidence="13" id="KW-0067">ATP-binding</keyword>
<dbReference type="FunFam" id="3.30.565.10:FF:000010">
    <property type="entry name" value="Sensor histidine kinase RcsC"/>
    <property type="match status" value="1"/>
</dbReference>
<feature type="domain" description="Histidine kinase" evidence="20">
    <location>
        <begin position="336"/>
        <end position="554"/>
    </location>
</feature>
<evidence type="ECO:0000256" key="9">
    <source>
        <dbReference type="ARBA" id="ARBA00022692"/>
    </source>
</evidence>
<dbReference type="SMART" id="SM00388">
    <property type="entry name" value="HisKA"/>
    <property type="match status" value="1"/>
</dbReference>
<reference evidence="24" key="1">
    <citation type="submission" date="2020-09" db="EMBL/GenBank/DDBJ databases">
        <title>Iningainema tapete sp. nov. (Scytonemataceae, Cyanobacteria) from greenhouses in central Florida (USA) produces two types of nodularin with biosynthetic potential for microcystin-LR and anabaenopeptins.</title>
        <authorList>
            <person name="Berthold D.E."/>
            <person name="Lefler F.W."/>
            <person name="Huang I.-S."/>
            <person name="Abdulla H."/>
            <person name="Zimba P.V."/>
            <person name="Laughinghouse H.D. IV."/>
        </authorList>
    </citation>
    <scope>NUCLEOTIDE SEQUENCE</scope>
    <source>
        <strain evidence="24">BLCCT55</strain>
    </source>
</reference>
<comment type="similarity">
    <text evidence="3">In the N-terminal section; belongs to the phytochrome family.</text>
</comment>
<dbReference type="EC" id="2.7.13.3" evidence="4"/>
<dbReference type="SUPFAM" id="SSF52172">
    <property type="entry name" value="CheY-like"/>
    <property type="match status" value="1"/>
</dbReference>
<evidence type="ECO:0000256" key="6">
    <source>
        <dbReference type="ARBA" id="ARBA00022519"/>
    </source>
</evidence>
<keyword evidence="9" id="KW-0812">Transmembrane</keyword>
<dbReference type="InterPro" id="IPR003661">
    <property type="entry name" value="HisK_dim/P_dom"/>
</dbReference>
<dbReference type="Gene3D" id="3.30.450.20">
    <property type="entry name" value="PAS domain"/>
    <property type="match status" value="2"/>
</dbReference>
<dbReference type="CDD" id="cd16922">
    <property type="entry name" value="HATPase_EvgS-ArcB-TorS-like"/>
    <property type="match status" value="1"/>
</dbReference>
<dbReference type="SUPFAM" id="SSF55785">
    <property type="entry name" value="PYP-like sensor domain (PAS domain)"/>
    <property type="match status" value="2"/>
</dbReference>
<evidence type="ECO:0000256" key="1">
    <source>
        <dbReference type="ARBA" id="ARBA00000085"/>
    </source>
</evidence>
<name>A0A8J6Y053_9CYAN</name>
<accession>A0A8J6Y053</accession>
<dbReference type="NCBIfam" id="TIGR00229">
    <property type="entry name" value="sensory_box"/>
    <property type="match status" value="1"/>
</dbReference>
<dbReference type="Gene3D" id="1.10.287.130">
    <property type="match status" value="1"/>
</dbReference>
<evidence type="ECO:0000256" key="4">
    <source>
        <dbReference type="ARBA" id="ARBA00012438"/>
    </source>
</evidence>
<dbReference type="InterPro" id="IPR001789">
    <property type="entry name" value="Sig_transdc_resp-reg_receiver"/>
</dbReference>
<keyword evidence="16" id="KW-0472">Membrane</keyword>
<dbReference type="PANTHER" id="PTHR43547">
    <property type="entry name" value="TWO-COMPONENT HISTIDINE KINASE"/>
    <property type="match status" value="1"/>
</dbReference>
<evidence type="ECO:0000313" key="24">
    <source>
        <dbReference type="EMBL" id="MBD2776578.1"/>
    </source>
</evidence>
<evidence type="ECO:0000313" key="25">
    <source>
        <dbReference type="Proteomes" id="UP000629098"/>
    </source>
</evidence>
<dbReference type="InterPro" id="IPR036890">
    <property type="entry name" value="HATPase_C_sf"/>
</dbReference>
<keyword evidence="19" id="KW-0175">Coiled coil</keyword>
<protein>
    <recommendedName>
        <fullName evidence="17">Circadian input-output histidine kinase CikA</fullName>
        <ecNumber evidence="4">2.7.13.3</ecNumber>
    </recommendedName>
</protein>
<dbReference type="EMBL" id="JACXAE010000098">
    <property type="protein sequence ID" value="MBD2776578.1"/>
    <property type="molecule type" value="Genomic_DNA"/>
</dbReference>
<dbReference type="CDD" id="cd00082">
    <property type="entry name" value="HisKA"/>
    <property type="match status" value="1"/>
</dbReference>
<feature type="domain" description="PAC" evidence="23">
    <location>
        <begin position="259"/>
        <end position="311"/>
    </location>
</feature>
<evidence type="ECO:0000256" key="10">
    <source>
        <dbReference type="ARBA" id="ARBA00022737"/>
    </source>
</evidence>
<dbReference type="GO" id="GO:0000155">
    <property type="term" value="F:phosphorelay sensor kinase activity"/>
    <property type="evidence" value="ECO:0007669"/>
    <property type="project" value="InterPro"/>
</dbReference>
<dbReference type="Gene3D" id="3.40.50.2300">
    <property type="match status" value="1"/>
</dbReference>
<feature type="domain" description="Response regulatory" evidence="21">
    <location>
        <begin position="576"/>
        <end position="694"/>
    </location>
</feature>
<evidence type="ECO:0000256" key="15">
    <source>
        <dbReference type="ARBA" id="ARBA00023012"/>
    </source>
</evidence>
<evidence type="ECO:0000256" key="13">
    <source>
        <dbReference type="ARBA" id="ARBA00022840"/>
    </source>
</evidence>
<dbReference type="CDD" id="cd17580">
    <property type="entry name" value="REC_2_DhkD-like"/>
    <property type="match status" value="1"/>
</dbReference>
<evidence type="ECO:0000256" key="12">
    <source>
        <dbReference type="ARBA" id="ARBA00022777"/>
    </source>
</evidence>
<feature type="domain" description="PAS" evidence="22">
    <location>
        <begin position="184"/>
        <end position="243"/>
    </location>
</feature>
<dbReference type="SMART" id="SM00387">
    <property type="entry name" value="HATPase_c"/>
    <property type="match status" value="1"/>
</dbReference>
<evidence type="ECO:0000256" key="5">
    <source>
        <dbReference type="ARBA" id="ARBA00022475"/>
    </source>
</evidence>
<dbReference type="InterPro" id="IPR013655">
    <property type="entry name" value="PAS_fold_3"/>
</dbReference>
<gene>
    <name evidence="24" type="ORF">ICL16_32130</name>
</gene>
<dbReference type="FunFam" id="2.10.70.100:FF:000001">
    <property type="entry name" value="Sensory transduction histidine kinase"/>
    <property type="match status" value="1"/>
</dbReference>
<keyword evidence="14" id="KW-1133">Transmembrane helix</keyword>
<evidence type="ECO:0000259" key="22">
    <source>
        <dbReference type="PROSITE" id="PS50112"/>
    </source>
</evidence>
<dbReference type="InterPro" id="IPR004358">
    <property type="entry name" value="Sig_transdc_His_kin-like_C"/>
</dbReference>
<evidence type="ECO:0000259" key="20">
    <source>
        <dbReference type="PROSITE" id="PS50109"/>
    </source>
</evidence>
<dbReference type="Pfam" id="PF00512">
    <property type="entry name" value="HisKA"/>
    <property type="match status" value="1"/>
</dbReference>
<comment type="catalytic activity">
    <reaction evidence="1">
        <text>ATP + protein L-histidine = ADP + protein N-phospho-L-histidine.</text>
        <dbReference type="EC" id="2.7.13.3"/>
    </reaction>
</comment>
<evidence type="ECO:0000256" key="18">
    <source>
        <dbReference type="PROSITE-ProRule" id="PRU00169"/>
    </source>
</evidence>